<keyword evidence="4" id="KW-1133">Transmembrane helix</keyword>
<feature type="region of interest" description="Disordered" evidence="3">
    <location>
        <begin position="554"/>
        <end position="590"/>
    </location>
</feature>
<dbReference type="eggNOG" id="COG0697">
    <property type="taxonomic scope" value="Bacteria"/>
</dbReference>
<dbReference type="STRING" id="398512.Bccel_4107"/>
<comment type="similarity">
    <text evidence="1">Belongs to the GerABKA family.</text>
</comment>
<feature type="transmembrane region" description="Helical" evidence="4">
    <location>
        <begin position="369"/>
        <end position="388"/>
    </location>
</feature>
<name>A0A0L6JSP3_9FIRM</name>
<dbReference type="PATRIC" id="fig|398512.5.peg.4295"/>
<dbReference type="InterPro" id="IPR004995">
    <property type="entry name" value="Spore_Ger"/>
</dbReference>
<gene>
    <name evidence="5" type="ORF">Bccel_4107</name>
</gene>
<dbReference type="Proteomes" id="UP000036923">
    <property type="component" value="Unassembled WGS sequence"/>
</dbReference>
<reference evidence="6" key="1">
    <citation type="submission" date="2015-07" db="EMBL/GenBank/DDBJ databases">
        <title>Near-Complete Genome Sequence of the Cellulolytic Bacterium Bacteroides (Pseudobacteroides) cellulosolvens ATCC 35603.</title>
        <authorList>
            <person name="Dassa B."/>
            <person name="Utturkar S.M."/>
            <person name="Klingeman D.M."/>
            <person name="Hurt R.A."/>
            <person name="Keller M."/>
            <person name="Xu J."/>
            <person name="Reddy Y.H.K."/>
            <person name="Borovok I."/>
            <person name="Grinberg I.R."/>
            <person name="Lamed R."/>
            <person name="Zhivin O."/>
            <person name="Bayer E.A."/>
            <person name="Brown S.D."/>
        </authorList>
    </citation>
    <scope>NUCLEOTIDE SEQUENCE [LARGE SCALE GENOMIC DNA]</scope>
    <source>
        <strain evidence="6">DSM 2933</strain>
    </source>
</reference>
<evidence type="ECO:0000313" key="5">
    <source>
        <dbReference type="EMBL" id="KNY28833.1"/>
    </source>
</evidence>
<feature type="compositionally biased region" description="Polar residues" evidence="3">
    <location>
        <begin position="40"/>
        <end position="52"/>
    </location>
</feature>
<evidence type="ECO:0000256" key="2">
    <source>
        <dbReference type="ARBA" id="ARBA00023136"/>
    </source>
</evidence>
<keyword evidence="6" id="KW-1185">Reference proteome</keyword>
<feature type="compositionally biased region" description="Basic and acidic residues" evidence="3">
    <location>
        <begin position="68"/>
        <end position="81"/>
    </location>
</feature>
<keyword evidence="2 4" id="KW-0472">Membrane</keyword>
<dbReference type="GO" id="GO:0009847">
    <property type="term" value="P:spore germination"/>
    <property type="evidence" value="ECO:0007669"/>
    <property type="project" value="InterPro"/>
</dbReference>
<evidence type="ECO:0000256" key="4">
    <source>
        <dbReference type="SAM" id="Phobius"/>
    </source>
</evidence>
<dbReference type="GO" id="GO:0016020">
    <property type="term" value="C:membrane"/>
    <property type="evidence" value="ECO:0007669"/>
    <property type="project" value="InterPro"/>
</dbReference>
<comment type="caution">
    <text evidence="5">The sequence shown here is derived from an EMBL/GenBank/DDBJ whole genome shotgun (WGS) entry which is preliminary data.</text>
</comment>
<evidence type="ECO:0000256" key="1">
    <source>
        <dbReference type="ARBA" id="ARBA00005278"/>
    </source>
</evidence>
<feature type="transmembrane region" description="Helical" evidence="4">
    <location>
        <begin position="432"/>
        <end position="452"/>
    </location>
</feature>
<accession>A0A0L6JSP3</accession>
<dbReference type="Pfam" id="PF03323">
    <property type="entry name" value="GerA"/>
    <property type="match status" value="1"/>
</dbReference>
<feature type="region of interest" description="Disordered" evidence="3">
    <location>
        <begin position="35"/>
        <end position="83"/>
    </location>
</feature>
<dbReference type="PANTHER" id="PTHR22550:SF5">
    <property type="entry name" value="LEUCINE ZIPPER PROTEIN 4"/>
    <property type="match status" value="1"/>
</dbReference>
<dbReference type="InterPro" id="IPR050768">
    <property type="entry name" value="UPF0353/GerABKA_families"/>
</dbReference>
<evidence type="ECO:0000313" key="6">
    <source>
        <dbReference type="Proteomes" id="UP000036923"/>
    </source>
</evidence>
<dbReference type="RefSeq" id="WP_036936137.1">
    <property type="nucleotide sequence ID" value="NZ_JQKC01000002.1"/>
</dbReference>
<dbReference type="PANTHER" id="PTHR22550">
    <property type="entry name" value="SPORE GERMINATION PROTEIN"/>
    <property type="match status" value="1"/>
</dbReference>
<dbReference type="EMBL" id="LGTC01000001">
    <property type="protein sequence ID" value="KNY28833.1"/>
    <property type="molecule type" value="Genomic_DNA"/>
</dbReference>
<dbReference type="AlphaFoldDB" id="A0A0L6JSP3"/>
<feature type="transmembrane region" description="Helical" evidence="4">
    <location>
        <begin position="459"/>
        <end position="480"/>
    </location>
</feature>
<protein>
    <submittedName>
        <fullName evidence="5">GerA spore germination protein</fullName>
    </submittedName>
</protein>
<dbReference type="PIRSF" id="PIRSF005690">
    <property type="entry name" value="GerBA"/>
    <property type="match status" value="1"/>
</dbReference>
<evidence type="ECO:0000256" key="3">
    <source>
        <dbReference type="SAM" id="MobiDB-lite"/>
    </source>
</evidence>
<proteinExistence type="inferred from homology"/>
<dbReference type="OrthoDB" id="1726708at2"/>
<keyword evidence="4" id="KW-0812">Transmembrane</keyword>
<organism evidence="5 6">
    <name type="scientific">Pseudobacteroides cellulosolvens ATCC 35603 = DSM 2933</name>
    <dbReference type="NCBI Taxonomy" id="398512"/>
    <lineage>
        <taxon>Bacteria</taxon>
        <taxon>Bacillati</taxon>
        <taxon>Bacillota</taxon>
        <taxon>Clostridia</taxon>
        <taxon>Eubacteriales</taxon>
        <taxon>Oscillospiraceae</taxon>
        <taxon>Pseudobacteroides</taxon>
    </lineage>
</organism>
<sequence length="590" mass="66357">MAKKSNALIKLLSYIIYKEKKRVKEFYIPEADEIRKQQDNLKSNSEGNTTSQEQKRKDIKKPVPIFEDGEKKNLEPKKADDNTITNNISENMNYIKTKFNAPVNKDIVIRELMISKKHKAFIAYIDGMIDKNVVNNSILRPLLNAEKFKDKDTDCQLDYILQSVLETNQNKKITKHSDVVFELLSGNTLLYVDGCDFYVSNETKGFPARGVEKPVIEGVIAGAQEAFNESLKTNIALVRKIVKNHNLTTEYIKVGERSQSLVAIMYINGITNPAIVDEVKRRLESLDIDLNLGDGMIEQLIEDNTFSIIPTMLATERPDRTAAHIVEGRVAIFCEGVPFVKIVPITLSALIHSPEDAYIRFPYGTLLRWIRLLGIFFAALLPGLYLAITNFHQEMIPTELLIAIAKAKENVPFPTIVEVILMELSFELIREAGIRIPGIVGNTLGIIGALILGQAAVQANIVSPVLIIVVAITGLGNFAVPNYELALGIRLIRFGFIAFGFLFGFYGIVALVMLIGIYLASQKSFGVPLLANVAPKTSRSNDLIMRYPVWKQERRPDPLNPLDSKRQPKISRKWTQEDPNYSYDREDNDD</sequence>
<feature type="transmembrane region" description="Helical" evidence="4">
    <location>
        <begin position="492"/>
        <end position="520"/>
    </location>
</feature>